<gene>
    <name evidence="1" type="ORF">OSB04_006556</name>
</gene>
<dbReference type="PANTHER" id="PTHR11439:SF467">
    <property type="entry name" value="INTEGRASE CATALYTIC DOMAIN-CONTAINING PROTEIN"/>
    <property type="match status" value="1"/>
</dbReference>
<evidence type="ECO:0000313" key="1">
    <source>
        <dbReference type="EMBL" id="KAJ9561396.1"/>
    </source>
</evidence>
<dbReference type="PANTHER" id="PTHR11439">
    <property type="entry name" value="GAG-POL-RELATED RETROTRANSPOSON"/>
    <property type="match status" value="1"/>
</dbReference>
<dbReference type="AlphaFoldDB" id="A0AA38WSR3"/>
<keyword evidence="2" id="KW-1185">Reference proteome</keyword>
<reference evidence="1" key="1">
    <citation type="submission" date="2023-03" db="EMBL/GenBank/DDBJ databases">
        <title>Chromosome-scale reference genome and RAD-based genetic map of yellow starthistle (Centaurea solstitialis) reveal putative structural variation and QTLs associated with invader traits.</title>
        <authorList>
            <person name="Reatini B."/>
            <person name="Cang F.A."/>
            <person name="Jiang Q."/>
            <person name="Mckibben M.T.W."/>
            <person name="Barker M.S."/>
            <person name="Rieseberg L.H."/>
            <person name="Dlugosch K.M."/>
        </authorList>
    </citation>
    <scope>NUCLEOTIDE SEQUENCE</scope>
    <source>
        <strain evidence="1">CAN-66</strain>
        <tissue evidence="1">Leaf</tissue>
    </source>
</reference>
<accession>A0AA38WSR3</accession>
<organism evidence="1 2">
    <name type="scientific">Centaurea solstitialis</name>
    <name type="common">yellow star-thistle</name>
    <dbReference type="NCBI Taxonomy" id="347529"/>
    <lineage>
        <taxon>Eukaryota</taxon>
        <taxon>Viridiplantae</taxon>
        <taxon>Streptophyta</taxon>
        <taxon>Embryophyta</taxon>
        <taxon>Tracheophyta</taxon>
        <taxon>Spermatophyta</taxon>
        <taxon>Magnoliopsida</taxon>
        <taxon>eudicotyledons</taxon>
        <taxon>Gunneridae</taxon>
        <taxon>Pentapetalae</taxon>
        <taxon>asterids</taxon>
        <taxon>campanulids</taxon>
        <taxon>Asterales</taxon>
        <taxon>Asteraceae</taxon>
        <taxon>Carduoideae</taxon>
        <taxon>Cardueae</taxon>
        <taxon>Centaureinae</taxon>
        <taxon>Centaurea</taxon>
    </lineage>
</organism>
<proteinExistence type="predicted"/>
<comment type="caution">
    <text evidence="1">The sequence shown here is derived from an EMBL/GenBank/DDBJ whole genome shotgun (WGS) entry which is preliminary data.</text>
</comment>
<dbReference type="Proteomes" id="UP001172457">
    <property type="component" value="Chromosome 2"/>
</dbReference>
<evidence type="ECO:0008006" key="3">
    <source>
        <dbReference type="Google" id="ProtNLM"/>
    </source>
</evidence>
<dbReference type="EMBL" id="JARYMX010000002">
    <property type="protein sequence ID" value="KAJ9561396.1"/>
    <property type="molecule type" value="Genomic_DNA"/>
</dbReference>
<name>A0AA38WSR3_9ASTR</name>
<protein>
    <recommendedName>
        <fullName evidence="3">Reverse transcriptase Ty1/copia-type domain-containing protein</fullName>
    </recommendedName>
</protein>
<sequence>MKDLGEASYILGIEIQRDRSQGLLGLSQKNYIQKVLKRFNMQTSFEGGSPMSKGDKLSKISKIGGYLADEVVYKSYAQLIESLMYAQTRLSISVPFLGRGRAGLIEGPTLHLAQGPKNVRNGPARGVHGWLTDKRLTDNRLTDKFGPAYDVEILSRFQQNPTKDHWATGKIVRRYMQKIKAHMLVYRQGKNLELMGYTDSKFAGDQVPIAYTNMHSVQPILKQTVYSFRRLRSTHDDDSFCIYELRCKPVAFHGSKSYERNQKHVEVLSLCLCKEDALTATIH</sequence>
<evidence type="ECO:0000313" key="2">
    <source>
        <dbReference type="Proteomes" id="UP001172457"/>
    </source>
</evidence>